<dbReference type="InterPro" id="IPR026015">
    <property type="entry name" value="ATP_synth_OSCP/delta_N_sf"/>
</dbReference>
<keyword evidence="7" id="KW-1003">Cell membrane</keyword>
<keyword evidence="6 7" id="KW-0066">ATP synthesis</keyword>
<dbReference type="RefSeq" id="WP_076712110.1">
    <property type="nucleotide sequence ID" value="NZ_MOEN01000001.1"/>
</dbReference>
<dbReference type="OrthoDB" id="9802471at2"/>
<dbReference type="STRING" id="1914305.BLW93_00285"/>
<dbReference type="GO" id="GO:0005886">
    <property type="term" value="C:plasma membrane"/>
    <property type="evidence" value="ECO:0007669"/>
    <property type="project" value="UniProtKB-SubCell"/>
</dbReference>
<dbReference type="Gene3D" id="1.10.520.20">
    <property type="entry name" value="N-terminal domain of the delta subunit of the F1F0-ATP synthase"/>
    <property type="match status" value="1"/>
</dbReference>
<comment type="function">
    <text evidence="7">F(1)F(0) ATP synthase produces ATP from ADP in the presence of a proton or sodium gradient. F-type ATPases consist of two structural domains, F(1) containing the extramembraneous catalytic core and F(0) containing the membrane proton channel, linked together by a central stalk and a peripheral stalk. During catalysis, ATP synthesis in the catalytic domain of F(1) is coupled via a rotary mechanism of the central stalk subunits to proton translocation.</text>
</comment>
<dbReference type="GO" id="GO:0045259">
    <property type="term" value="C:proton-transporting ATP synthase complex"/>
    <property type="evidence" value="ECO:0007669"/>
    <property type="project" value="UniProtKB-KW"/>
</dbReference>
<keyword evidence="3 7" id="KW-0375">Hydrogen ion transport</keyword>
<dbReference type="PRINTS" id="PR00125">
    <property type="entry name" value="ATPASEDELTA"/>
</dbReference>
<comment type="function">
    <text evidence="7">This protein is part of the stalk that links CF(0) to CF(1). It either transmits conformational changes from CF(0) to CF(1) or is implicated in proton conduction.</text>
</comment>
<dbReference type="InterPro" id="IPR020781">
    <property type="entry name" value="ATPase_OSCP/d_CS"/>
</dbReference>
<dbReference type="Proteomes" id="UP000187408">
    <property type="component" value="Unassembled WGS sequence"/>
</dbReference>
<dbReference type="GO" id="GO:0046933">
    <property type="term" value="F:proton-transporting ATP synthase activity, rotational mechanism"/>
    <property type="evidence" value="ECO:0007669"/>
    <property type="project" value="UniProtKB-UniRule"/>
</dbReference>
<sequence length="177" mass="20325">MKTDVRTAKKYAKELVNKLSKEELEEVHEELYEVASLFDEKAIKYLASPAVDKKEKFEFVKKILDKIDVTIELKEVLLEMAEKGDFYLIKLVEKEFKKYVDFILGRVQGELISTTKLDKETIKFVKQQIEKISGKKVGLEVIIDPSIIGGFIVKVGDRVIDASIKTQLENLKKELAE</sequence>
<reference evidence="8 9" key="1">
    <citation type="submission" date="2016-10" db="EMBL/GenBank/DDBJ databases">
        <title>Genome sequence of a sulfur-reducing bacterium Desulfurobacterium indicum K6013.</title>
        <authorList>
            <person name="Cao J."/>
            <person name="Shao Z."/>
            <person name="Alain K."/>
            <person name="Jebbar M."/>
        </authorList>
    </citation>
    <scope>NUCLEOTIDE SEQUENCE [LARGE SCALE GENOMIC DNA]</scope>
    <source>
        <strain evidence="8 9">K6013</strain>
    </source>
</reference>
<keyword evidence="2 7" id="KW-0813">Transport</keyword>
<keyword evidence="4 7" id="KW-0406">Ion transport</keyword>
<dbReference type="Pfam" id="PF00213">
    <property type="entry name" value="OSCP"/>
    <property type="match status" value="1"/>
</dbReference>
<comment type="subcellular location">
    <subcellularLocation>
        <location evidence="7">Cell membrane</location>
        <topology evidence="7">Peripheral membrane protein</topology>
    </subcellularLocation>
    <subcellularLocation>
        <location evidence="1">Membrane</location>
    </subcellularLocation>
</comment>
<keyword evidence="5 7" id="KW-0472">Membrane</keyword>
<proteinExistence type="inferred from homology"/>
<dbReference type="PANTHER" id="PTHR11910">
    <property type="entry name" value="ATP SYNTHASE DELTA CHAIN"/>
    <property type="match status" value="1"/>
</dbReference>
<dbReference type="HAMAP" id="MF_01416">
    <property type="entry name" value="ATP_synth_delta_bact"/>
    <property type="match status" value="1"/>
</dbReference>
<name>A0A1R1MNG1_9BACT</name>
<evidence type="ECO:0000256" key="7">
    <source>
        <dbReference type="HAMAP-Rule" id="MF_01416"/>
    </source>
</evidence>
<comment type="caution">
    <text evidence="8">The sequence shown here is derived from an EMBL/GenBank/DDBJ whole genome shotgun (WGS) entry which is preliminary data.</text>
</comment>
<dbReference type="AlphaFoldDB" id="A0A1R1MNG1"/>
<gene>
    <name evidence="7" type="primary">atpH</name>
    <name evidence="8" type="ORF">BLW93_00285</name>
</gene>
<keyword evidence="7" id="KW-0139">CF(1)</keyword>
<dbReference type="NCBIfam" id="TIGR01145">
    <property type="entry name" value="ATP_synt_delta"/>
    <property type="match status" value="1"/>
</dbReference>
<accession>A0A1R1MNG1</accession>
<evidence type="ECO:0000313" key="9">
    <source>
        <dbReference type="Proteomes" id="UP000187408"/>
    </source>
</evidence>
<dbReference type="PROSITE" id="PS00389">
    <property type="entry name" value="ATPASE_DELTA"/>
    <property type="match status" value="1"/>
</dbReference>
<dbReference type="SUPFAM" id="SSF47928">
    <property type="entry name" value="N-terminal domain of the delta subunit of the F1F0-ATP synthase"/>
    <property type="match status" value="1"/>
</dbReference>
<organism evidence="8 9">
    <name type="scientific">Desulfurobacterium indicum</name>
    <dbReference type="NCBI Taxonomy" id="1914305"/>
    <lineage>
        <taxon>Bacteria</taxon>
        <taxon>Pseudomonadati</taxon>
        <taxon>Aquificota</taxon>
        <taxon>Aquificia</taxon>
        <taxon>Desulfurobacteriales</taxon>
        <taxon>Desulfurobacteriaceae</taxon>
        <taxon>Desulfurobacterium</taxon>
    </lineage>
</organism>
<protein>
    <recommendedName>
        <fullName evidence="7">ATP synthase subunit delta</fullName>
    </recommendedName>
    <alternativeName>
        <fullName evidence="7">ATP synthase F(1) sector subunit delta</fullName>
    </alternativeName>
    <alternativeName>
        <fullName evidence="7">F-type ATPase subunit delta</fullName>
        <shortName evidence="7">F-ATPase subunit delta</shortName>
    </alternativeName>
</protein>
<evidence type="ECO:0000256" key="2">
    <source>
        <dbReference type="ARBA" id="ARBA00022448"/>
    </source>
</evidence>
<evidence type="ECO:0000256" key="4">
    <source>
        <dbReference type="ARBA" id="ARBA00023065"/>
    </source>
</evidence>
<evidence type="ECO:0000256" key="5">
    <source>
        <dbReference type="ARBA" id="ARBA00023136"/>
    </source>
</evidence>
<evidence type="ECO:0000256" key="3">
    <source>
        <dbReference type="ARBA" id="ARBA00022781"/>
    </source>
</evidence>
<dbReference type="EMBL" id="MOEN01000001">
    <property type="protein sequence ID" value="OMH41361.1"/>
    <property type="molecule type" value="Genomic_DNA"/>
</dbReference>
<evidence type="ECO:0000313" key="8">
    <source>
        <dbReference type="EMBL" id="OMH41361.1"/>
    </source>
</evidence>
<evidence type="ECO:0000256" key="1">
    <source>
        <dbReference type="ARBA" id="ARBA00004370"/>
    </source>
</evidence>
<keyword evidence="9" id="KW-1185">Reference proteome</keyword>
<comment type="similarity">
    <text evidence="7">Belongs to the ATPase delta chain family.</text>
</comment>
<evidence type="ECO:0000256" key="6">
    <source>
        <dbReference type="ARBA" id="ARBA00023310"/>
    </source>
</evidence>
<dbReference type="InterPro" id="IPR000711">
    <property type="entry name" value="ATPase_OSCP/dsu"/>
</dbReference>